<keyword evidence="2" id="KW-1185">Reference proteome</keyword>
<evidence type="ECO:0000313" key="1">
    <source>
        <dbReference type="EMBL" id="CAG8541968.1"/>
    </source>
</evidence>
<comment type="caution">
    <text evidence="1">The sequence shown here is derived from an EMBL/GenBank/DDBJ whole genome shotgun (WGS) entry which is preliminary data.</text>
</comment>
<proteinExistence type="predicted"/>
<name>A0ACA9LP27_9GLOM</name>
<evidence type="ECO:0000313" key="2">
    <source>
        <dbReference type="Proteomes" id="UP000789920"/>
    </source>
</evidence>
<protein>
    <submittedName>
        <fullName evidence="1">3494_t:CDS:1</fullName>
    </submittedName>
</protein>
<dbReference type="EMBL" id="CAJVQC010004545">
    <property type="protein sequence ID" value="CAG8541968.1"/>
    <property type="molecule type" value="Genomic_DNA"/>
</dbReference>
<dbReference type="Proteomes" id="UP000789920">
    <property type="component" value="Unassembled WGS sequence"/>
</dbReference>
<gene>
    <name evidence="1" type="ORF">RPERSI_LOCUS3589</name>
</gene>
<accession>A0ACA9LP27</accession>
<reference evidence="1" key="1">
    <citation type="submission" date="2021-06" db="EMBL/GenBank/DDBJ databases">
        <authorList>
            <person name="Kallberg Y."/>
            <person name="Tangrot J."/>
            <person name="Rosling A."/>
        </authorList>
    </citation>
    <scope>NUCLEOTIDE SEQUENCE</scope>
    <source>
        <strain evidence="1">MA461A</strain>
    </source>
</reference>
<organism evidence="1 2">
    <name type="scientific">Racocetra persica</name>
    <dbReference type="NCBI Taxonomy" id="160502"/>
    <lineage>
        <taxon>Eukaryota</taxon>
        <taxon>Fungi</taxon>
        <taxon>Fungi incertae sedis</taxon>
        <taxon>Mucoromycota</taxon>
        <taxon>Glomeromycotina</taxon>
        <taxon>Glomeromycetes</taxon>
        <taxon>Diversisporales</taxon>
        <taxon>Gigasporaceae</taxon>
        <taxon>Racocetra</taxon>
    </lineage>
</organism>
<sequence length="131" mass="15242">MIARAAEENVSIFRQEGTLPLEDVVISYIKKALEVGNSWPNTKYALMQMYAVHSKEPKLVHTKSYEELCKIYGLETFLEKANLTTRLTKNGKNLVKSDFSNKLENTTNNRRKHLEEYQSEFEANKIKKAKW</sequence>